<dbReference type="InterPro" id="IPR038296">
    <property type="entry name" value="ParD_sf"/>
</dbReference>
<dbReference type="Proteomes" id="UP000600449">
    <property type="component" value="Unassembled WGS sequence"/>
</dbReference>
<evidence type="ECO:0008006" key="3">
    <source>
        <dbReference type="Google" id="ProtNLM"/>
    </source>
</evidence>
<gene>
    <name evidence="1" type="ORF">GCM10011322_03040</name>
</gene>
<comment type="caution">
    <text evidence="1">The sequence shown here is derived from an EMBL/GenBank/DDBJ whole genome shotgun (WGS) entry which is preliminary data.</text>
</comment>
<evidence type="ECO:0000313" key="2">
    <source>
        <dbReference type="Proteomes" id="UP000600449"/>
    </source>
</evidence>
<sequence>MTIKTTLSFTERHHRFLMEQVESGVFATASAGVAAAVEDMMRAEEERRLMLAAMADVIRERMATPLEEYVDADEAFAAISAELGLDDE</sequence>
<dbReference type="EMBL" id="BMMF01000001">
    <property type="protein sequence ID" value="GGK19742.1"/>
    <property type="molecule type" value="Genomic_DNA"/>
</dbReference>
<organism evidence="1 2">
    <name type="scientific">Salinarimonas ramus</name>
    <dbReference type="NCBI Taxonomy" id="690164"/>
    <lineage>
        <taxon>Bacteria</taxon>
        <taxon>Pseudomonadati</taxon>
        <taxon>Pseudomonadota</taxon>
        <taxon>Alphaproteobacteria</taxon>
        <taxon>Hyphomicrobiales</taxon>
        <taxon>Salinarimonadaceae</taxon>
        <taxon>Salinarimonas</taxon>
    </lineage>
</organism>
<name>A0A917V284_9HYPH</name>
<dbReference type="AlphaFoldDB" id="A0A917V284"/>
<proteinExistence type="predicted"/>
<protein>
    <recommendedName>
        <fullName evidence="3">Antitoxin ParD1/3/4</fullName>
    </recommendedName>
</protein>
<keyword evidence="2" id="KW-1185">Reference proteome</keyword>
<reference evidence="1 2" key="1">
    <citation type="journal article" date="2014" name="Int. J. Syst. Evol. Microbiol.">
        <title>Complete genome sequence of Corynebacterium casei LMG S-19264T (=DSM 44701T), isolated from a smear-ripened cheese.</title>
        <authorList>
            <consortium name="US DOE Joint Genome Institute (JGI-PGF)"/>
            <person name="Walter F."/>
            <person name="Albersmeier A."/>
            <person name="Kalinowski J."/>
            <person name="Ruckert C."/>
        </authorList>
    </citation>
    <scope>NUCLEOTIDE SEQUENCE [LARGE SCALE GENOMIC DNA]</scope>
    <source>
        <strain evidence="1 2">CGMCC 1.9161</strain>
    </source>
</reference>
<accession>A0A917V284</accession>
<evidence type="ECO:0000313" key="1">
    <source>
        <dbReference type="EMBL" id="GGK19742.1"/>
    </source>
</evidence>
<dbReference type="Gene3D" id="6.10.10.120">
    <property type="entry name" value="Antitoxin ParD1-like"/>
    <property type="match status" value="1"/>
</dbReference>